<evidence type="ECO:0000313" key="29">
    <source>
        <dbReference type="Ensembl" id="ENSPCEP00000007054.1"/>
    </source>
</evidence>
<keyword evidence="15" id="KW-0862">Zinc</keyword>
<keyword evidence="20" id="KW-0458">Lysosome</keyword>
<evidence type="ECO:0000256" key="27">
    <source>
        <dbReference type="SAM" id="SignalP"/>
    </source>
</evidence>
<evidence type="ECO:0000259" key="28">
    <source>
        <dbReference type="PROSITE" id="PS50089"/>
    </source>
</evidence>
<name>A0A8C8RMH5_9SAUR</name>
<dbReference type="GO" id="GO:0010008">
    <property type="term" value="C:endosome membrane"/>
    <property type="evidence" value="ECO:0007669"/>
    <property type="project" value="UniProtKB-SubCell"/>
</dbReference>
<dbReference type="SUPFAM" id="SSF57850">
    <property type="entry name" value="RING/U-box"/>
    <property type="match status" value="1"/>
</dbReference>
<keyword evidence="16" id="KW-0832">Ubl conjugation</keyword>
<comment type="catalytic activity">
    <reaction evidence="1">
        <text>S-ubiquitinyl-[E2 ubiquitin-conjugating enzyme]-L-cysteine + [acceptor protein]-L-lysine = [E2 ubiquitin-conjugating enzyme]-L-cysteine + N(6)-ubiquitinyl-[acceptor protein]-L-lysine.</text>
        <dbReference type="EC" id="2.3.2.27"/>
    </reaction>
</comment>
<keyword evidence="12" id="KW-0967">Endosome</keyword>
<dbReference type="GO" id="GO:1902532">
    <property type="term" value="P:negative regulation of intracellular signal transduction"/>
    <property type="evidence" value="ECO:0007669"/>
    <property type="project" value="UniProtKB-ARBA"/>
</dbReference>
<dbReference type="Ensembl" id="ENSPCET00000007300.1">
    <property type="protein sequence ID" value="ENSPCEP00000007054.1"/>
    <property type="gene ID" value="ENSPCEG00000005669.1"/>
</dbReference>
<dbReference type="EC" id="2.3.2.27" evidence="6"/>
<dbReference type="PANTHER" id="PTHR47168">
    <property type="entry name" value="RING ZINC FINGER DOMAIN SUPERFAMILY PROTEIN-RELATED"/>
    <property type="match status" value="1"/>
</dbReference>
<dbReference type="InterPro" id="IPR046450">
    <property type="entry name" value="PA_dom_sf"/>
</dbReference>
<evidence type="ECO:0000256" key="1">
    <source>
        <dbReference type="ARBA" id="ARBA00000900"/>
    </source>
</evidence>
<organism evidence="29 30">
    <name type="scientific">Pelusios castaneus</name>
    <name type="common">West African mud turtle</name>
    <dbReference type="NCBI Taxonomy" id="367368"/>
    <lineage>
        <taxon>Eukaryota</taxon>
        <taxon>Metazoa</taxon>
        <taxon>Chordata</taxon>
        <taxon>Craniata</taxon>
        <taxon>Vertebrata</taxon>
        <taxon>Euteleostomi</taxon>
        <taxon>Archelosauria</taxon>
        <taxon>Testudinata</taxon>
        <taxon>Testudines</taxon>
        <taxon>Pleurodira</taxon>
        <taxon>Pelomedusidae</taxon>
        <taxon>Pelusios</taxon>
    </lineage>
</organism>
<keyword evidence="9 26" id="KW-0812">Transmembrane</keyword>
<keyword evidence="19" id="KW-0325">Glycoprotein</keyword>
<dbReference type="CDD" id="cd02123">
    <property type="entry name" value="PA_C_RZF_like"/>
    <property type="match status" value="1"/>
</dbReference>
<evidence type="ECO:0000256" key="25">
    <source>
        <dbReference type="SAM" id="MobiDB-lite"/>
    </source>
</evidence>
<evidence type="ECO:0000256" key="7">
    <source>
        <dbReference type="ARBA" id="ARBA00022475"/>
    </source>
</evidence>
<evidence type="ECO:0000256" key="10">
    <source>
        <dbReference type="ARBA" id="ARBA00022723"/>
    </source>
</evidence>
<evidence type="ECO:0000256" key="2">
    <source>
        <dbReference type="ARBA" id="ARBA00004251"/>
    </source>
</evidence>
<comment type="subcellular location">
    <subcellularLocation>
        <location evidence="2">Cell membrane</location>
        <topology evidence="2">Single-pass type I membrane protein</topology>
    </subcellularLocation>
    <subcellularLocation>
        <location evidence="4">Endosome membrane</location>
        <topology evidence="4">Single-pass type I membrane protein</topology>
    </subcellularLocation>
    <subcellularLocation>
        <location evidence="3">Lysosome membrane</location>
        <topology evidence="3">Single-pass type I membrane protein</topology>
    </subcellularLocation>
</comment>
<dbReference type="FunFam" id="3.30.40.10:FF:000099">
    <property type="entry name" value="E3 ubiquitin-protein ligase RNF167"/>
    <property type="match status" value="1"/>
</dbReference>
<evidence type="ECO:0000256" key="6">
    <source>
        <dbReference type="ARBA" id="ARBA00012483"/>
    </source>
</evidence>
<evidence type="ECO:0000256" key="26">
    <source>
        <dbReference type="SAM" id="Phobius"/>
    </source>
</evidence>
<evidence type="ECO:0000256" key="3">
    <source>
        <dbReference type="ARBA" id="ARBA00004352"/>
    </source>
</evidence>
<dbReference type="Pfam" id="PF02225">
    <property type="entry name" value="PA"/>
    <property type="match status" value="1"/>
</dbReference>
<keyword evidence="7" id="KW-1003">Cell membrane</keyword>
<evidence type="ECO:0000256" key="24">
    <source>
        <dbReference type="PROSITE-ProRule" id="PRU00175"/>
    </source>
</evidence>
<dbReference type="Pfam" id="PF13639">
    <property type="entry name" value="zf-RING_2"/>
    <property type="match status" value="1"/>
</dbReference>
<evidence type="ECO:0000256" key="13">
    <source>
        <dbReference type="ARBA" id="ARBA00022771"/>
    </source>
</evidence>
<feature type="signal peptide" evidence="27">
    <location>
        <begin position="1"/>
        <end position="27"/>
    </location>
</feature>
<dbReference type="InterPro" id="IPR003137">
    <property type="entry name" value="PA_domain"/>
</dbReference>
<evidence type="ECO:0000256" key="17">
    <source>
        <dbReference type="ARBA" id="ARBA00022989"/>
    </source>
</evidence>
<accession>A0A8C8RMH5</accession>
<dbReference type="InterPro" id="IPR044744">
    <property type="entry name" value="ZNRF4/RNF13/RNF167_PA"/>
</dbReference>
<feature type="transmembrane region" description="Helical" evidence="26">
    <location>
        <begin position="172"/>
        <end position="199"/>
    </location>
</feature>
<dbReference type="Proteomes" id="UP000694393">
    <property type="component" value="Unplaced"/>
</dbReference>
<evidence type="ECO:0000256" key="14">
    <source>
        <dbReference type="ARBA" id="ARBA00022786"/>
    </source>
</evidence>
<feature type="domain" description="RING-type" evidence="28">
    <location>
        <begin position="232"/>
        <end position="274"/>
    </location>
</feature>
<evidence type="ECO:0000256" key="20">
    <source>
        <dbReference type="ARBA" id="ARBA00023228"/>
    </source>
</evidence>
<reference evidence="29" key="2">
    <citation type="submission" date="2025-09" db="UniProtKB">
        <authorList>
            <consortium name="Ensembl"/>
        </authorList>
    </citation>
    <scope>IDENTIFICATION</scope>
</reference>
<dbReference type="GO" id="GO:0005886">
    <property type="term" value="C:plasma membrane"/>
    <property type="evidence" value="ECO:0007669"/>
    <property type="project" value="UniProtKB-SubCell"/>
</dbReference>
<dbReference type="GO" id="GO:0005765">
    <property type="term" value="C:lysosomal membrane"/>
    <property type="evidence" value="ECO:0007669"/>
    <property type="project" value="UniProtKB-SubCell"/>
</dbReference>
<comment type="pathway">
    <text evidence="5">Protein modification; protein ubiquitination.</text>
</comment>
<dbReference type="SUPFAM" id="SSF52025">
    <property type="entry name" value="PA domain"/>
    <property type="match status" value="1"/>
</dbReference>
<dbReference type="FunFam" id="3.50.30.30:FF:000013">
    <property type="entry name" value="E3 ubiquitin-protein ligase RNF167"/>
    <property type="match status" value="1"/>
</dbReference>
<evidence type="ECO:0000256" key="8">
    <source>
        <dbReference type="ARBA" id="ARBA00022679"/>
    </source>
</evidence>
<evidence type="ECO:0000256" key="19">
    <source>
        <dbReference type="ARBA" id="ARBA00023180"/>
    </source>
</evidence>
<dbReference type="InterPro" id="IPR001841">
    <property type="entry name" value="Znf_RING"/>
</dbReference>
<dbReference type="Gene3D" id="3.50.30.30">
    <property type="match status" value="1"/>
</dbReference>
<keyword evidence="10" id="KW-0479">Metal-binding</keyword>
<dbReference type="AlphaFoldDB" id="A0A8C8RMH5"/>
<evidence type="ECO:0000313" key="30">
    <source>
        <dbReference type="Proteomes" id="UP000694393"/>
    </source>
</evidence>
<proteinExistence type="inferred from homology"/>
<dbReference type="InterPro" id="IPR013083">
    <property type="entry name" value="Znf_RING/FYVE/PHD"/>
</dbReference>
<evidence type="ECO:0000256" key="22">
    <source>
        <dbReference type="ARBA" id="ARBA00067426"/>
    </source>
</evidence>
<keyword evidence="18 26" id="KW-0472">Membrane</keyword>
<evidence type="ECO:0000256" key="5">
    <source>
        <dbReference type="ARBA" id="ARBA00004906"/>
    </source>
</evidence>
<keyword evidence="13 24" id="KW-0863">Zinc-finger</keyword>
<evidence type="ECO:0000256" key="4">
    <source>
        <dbReference type="ARBA" id="ARBA00004530"/>
    </source>
</evidence>
<keyword evidence="11 27" id="KW-0732">Signal</keyword>
<dbReference type="InterPro" id="IPR051653">
    <property type="entry name" value="E3_ligase_sorting_rcpt"/>
</dbReference>
<keyword evidence="17 26" id="KW-1133">Transmembrane helix</keyword>
<sequence>MRPAHVYPSPVAALLLRVCLLVLPAEAYIHAVTDHNSSMDFSDLPAFFGVPLPREGLVGYLVEAKPNNACQPIEGPPIASNTTRFIALVCRYDCHFDIKVWHAQQAGFHAAVVHNKDSDKLLNMAWNDERLGEQIVIPSVFVGATASDFLRSMFSYEKGAHVVLIPEYIFPLGYYLIPFTGVVGIVIAVMCTILIVRCVQHRKRLRRNRLSKEQLKKIPVHKYKKGDEHDVCAICLDEYEEGDRLRILPCAHAYHCRCVDPWLTQTKKTCPVCKQRVVRTPEDSDSEGEGHQGGDGEEADERQSERTPLLGPSTAASTPSFGSMAEARGSPPGQEGSDEEPPGYPQPPDSPRGSVLV</sequence>
<keyword evidence="30" id="KW-1185">Reference proteome</keyword>
<reference evidence="29" key="1">
    <citation type="submission" date="2025-08" db="UniProtKB">
        <authorList>
            <consortium name="Ensembl"/>
        </authorList>
    </citation>
    <scope>IDENTIFICATION</scope>
</reference>
<evidence type="ECO:0000256" key="18">
    <source>
        <dbReference type="ARBA" id="ARBA00023136"/>
    </source>
</evidence>
<evidence type="ECO:0000256" key="12">
    <source>
        <dbReference type="ARBA" id="ARBA00022753"/>
    </source>
</evidence>
<dbReference type="SMART" id="SM00184">
    <property type="entry name" value="RING"/>
    <property type="match status" value="1"/>
</dbReference>
<dbReference type="PANTHER" id="PTHR47168:SF1">
    <property type="entry name" value="OS02G0798600 PROTEIN"/>
    <property type="match status" value="1"/>
</dbReference>
<dbReference type="GO" id="GO:0006511">
    <property type="term" value="P:ubiquitin-dependent protein catabolic process"/>
    <property type="evidence" value="ECO:0007669"/>
    <property type="project" value="UniProtKB-ARBA"/>
</dbReference>
<evidence type="ECO:0000256" key="21">
    <source>
        <dbReference type="ARBA" id="ARBA00060894"/>
    </source>
</evidence>
<keyword evidence="14" id="KW-0833">Ubl conjugation pathway</keyword>
<dbReference type="Gene3D" id="3.30.40.10">
    <property type="entry name" value="Zinc/RING finger domain, C3HC4 (zinc finger)"/>
    <property type="match status" value="1"/>
</dbReference>
<comment type="similarity">
    <text evidence="21">Belongs to the Godzilla family.</text>
</comment>
<feature type="region of interest" description="Disordered" evidence="25">
    <location>
        <begin position="278"/>
        <end position="357"/>
    </location>
</feature>
<feature type="chain" id="PRO_5034686237" description="E3 ubiquitin-protein ligase RNF167" evidence="27">
    <location>
        <begin position="28"/>
        <end position="357"/>
    </location>
</feature>
<evidence type="ECO:0000256" key="23">
    <source>
        <dbReference type="ARBA" id="ARBA00080393"/>
    </source>
</evidence>
<evidence type="ECO:0000256" key="16">
    <source>
        <dbReference type="ARBA" id="ARBA00022843"/>
    </source>
</evidence>
<evidence type="ECO:0000256" key="11">
    <source>
        <dbReference type="ARBA" id="ARBA00022729"/>
    </source>
</evidence>
<evidence type="ECO:0000256" key="9">
    <source>
        <dbReference type="ARBA" id="ARBA00022692"/>
    </source>
</evidence>
<dbReference type="GO" id="GO:0008270">
    <property type="term" value="F:zinc ion binding"/>
    <property type="evidence" value="ECO:0007669"/>
    <property type="project" value="UniProtKB-KW"/>
</dbReference>
<evidence type="ECO:0000256" key="15">
    <source>
        <dbReference type="ARBA" id="ARBA00022833"/>
    </source>
</evidence>
<dbReference type="PROSITE" id="PS50089">
    <property type="entry name" value="ZF_RING_2"/>
    <property type="match status" value="1"/>
</dbReference>
<keyword evidence="8" id="KW-0808">Transferase</keyword>
<dbReference type="CDD" id="cd16796">
    <property type="entry name" value="RING-H2_RNF13"/>
    <property type="match status" value="1"/>
</dbReference>
<dbReference type="GO" id="GO:0061630">
    <property type="term" value="F:ubiquitin protein ligase activity"/>
    <property type="evidence" value="ECO:0007669"/>
    <property type="project" value="UniProtKB-EC"/>
</dbReference>
<protein>
    <recommendedName>
        <fullName evidence="22">E3 ubiquitin-protein ligase RNF167</fullName>
        <ecNumber evidence="6">2.3.2.27</ecNumber>
    </recommendedName>
    <alternativeName>
        <fullName evidence="23">RING finger protein 167</fullName>
    </alternativeName>
</protein>